<accession>A0A918TYW9</accession>
<dbReference type="PANTHER" id="PTHR43393">
    <property type="entry name" value="CYTOKININ RIBOSIDE 5'-MONOPHOSPHATE PHOSPHORIBOHYDROLASE"/>
    <property type="match status" value="1"/>
</dbReference>
<proteinExistence type="predicted"/>
<evidence type="ECO:0000256" key="2">
    <source>
        <dbReference type="ARBA" id="ARBA00011985"/>
    </source>
</evidence>
<comment type="caution">
    <text evidence="4">The sequence shown here is derived from an EMBL/GenBank/DDBJ whole genome shotgun (WGS) entry which is preliminary data.</text>
</comment>
<dbReference type="Proteomes" id="UP000644507">
    <property type="component" value="Unassembled WGS sequence"/>
</dbReference>
<sequence length="395" mass="44211">MKGKLGSGGWANTHKTLAEIRLPFIVLSMAQHVQPSKIPAERDFTAGMTRSMSCSFVGTTGERTLDDKIMALANEIEDDGNPCLLAEMITTAVRIARGRVSESNFKLMNRALKEMRVSEEVFHPYRNCRKVAIYGSARTKPEEPEYQTAVQFARRMREEGFMSVTGAGPGIMAAGNEGAGRDDSFGLNITLPFEACANEFIAGDPKLIDYNYFFTRKLAFVKEVDAAVGCPGGFGTMDEIFEALTLIQTGKATVYPIVLLDAPGGTYWKFWNQFIQEHLQRLKLISDHDFALFKVTDDVEVAVAEITGFYRVFHSYRYVGDKLVIRLRQDLGEEYLSRLQLEFADIVKSGSMELCGSLPDEEDEPELLGLPRLVFRHRRGSFGRLRLLINAINEA</sequence>
<organism evidence="4 5">
    <name type="scientific">Roseibacillus persicicus</name>
    <dbReference type="NCBI Taxonomy" id="454148"/>
    <lineage>
        <taxon>Bacteria</taxon>
        <taxon>Pseudomonadati</taxon>
        <taxon>Verrucomicrobiota</taxon>
        <taxon>Verrucomicrobiia</taxon>
        <taxon>Verrucomicrobiales</taxon>
        <taxon>Verrucomicrobiaceae</taxon>
        <taxon>Roseibacillus</taxon>
    </lineage>
</organism>
<dbReference type="GO" id="GO:0008714">
    <property type="term" value="F:AMP nucleosidase activity"/>
    <property type="evidence" value="ECO:0007669"/>
    <property type="project" value="UniProtKB-EC"/>
</dbReference>
<dbReference type="EC" id="3.2.2.4" evidence="2"/>
<reference evidence="4" key="2">
    <citation type="submission" date="2020-09" db="EMBL/GenBank/DDBJ databases">
        <authorList>
            <person name="Sun Q."/>
            <person name="Kim S."/>
        </authorList>
    </citation>
    <scope>NUCLEOTIDE SEQUENCE</scope>
    <source>
        <strain evidence="4">KCTC 12988</strain>
    </source>
</reference>
<dbReference type="Pfam" id="PF03641">
    <property type="entry name" value="Lysine_decarbox"/>
    <property type="match status" value="1"/>
</dbReference>
<gene>
    <name evidence="4" type="ORF">GCM10007100_37820</name>
</gene>
<evidence type="ECO:0000256" key="3">
    <source>
        <dbReference type="ARBA" id="ARBA00031983"/>
    </source>
</evidence>
<name>A0A918TYW9_9BACT</name>
<dbReference type="SUPFAM" id="SSF102405">
    <property type="entry name" value="MCP/YpsA-like"/>
    <property type="match status" value="1"/>
</dbReference>
<dbReference type="InterPro" id="IPR031100">
    <property type="entry name" value="LOG_fam"/>
</dbReference>
<dbReference type="AlphaFoldDB" id="A0A918TYW9"/>
<reference evidence="4" key="1">
    <citation type="journal article" date="2014" name="Int. J. Syst. Evol. Microbiol.">
        <title>Complete genome sequence of Corynebacterium casei LMG S-19264T (=DSM 44701T), isolated from a smear-ripened cheese.</title>
        <authorList>
            <consortium name="US DOE Joint Genome Institute (JGI-PGF)"/>
            <person name="Walter F."/>
            <person name="Albersmeier A."/>
            <person name="Kalinowski J."/>
            <person name="Ruckert C."/>
        </authorList>
    </citation>
    <scope>NUCLEOTIDE SEQUENCE</scope>
    <source>
        <strain evidence="4">KCTC 12988</strain>
    </source>
</reference>
<evidence type="ECO:0000313" key="5">
    <source>
        <dbReference type="Proteomes" id="UP000644507"/>
    </source>
</evidence>
<keyword evidence="5" id="KW-1185">Reference proteome</keyword>
<evidence type="ECO:0000313" key="4">
    <source>
        <dbReference type="EMBL" id="GHC66414.1"/>
    </source>
</evidence>
<dbReference type="InterPro" id="IPR052341">
    <property type="entry name" value="LOG_family_nucleotidases"/>
</dbReference>
<dbReference type="RefSeq" id="WP_229809599.1">
    <property type="nucleotide sequence ID" value="NZ_BMXI01000021.1"/>
</dbReference>
<protein>
    <recommendedName>
        <fullName evidence="3">AMP nucleosidase</fullName>
        <ecNumber evidence="2">3.2.2.4</ecNumber>
    </recommendedName>
    <alternativeName>
        <fullName evidence="3">AMP nucleosidase</fullName>
    </alternativeName>
</protein>
<dbReference type="PANTHER" id="PTHR43393:SF2">
    <property type="entry name" value="CYTOKININ RIBOSIDE 5'-MONOPHOSPHATE PHOSPHORIBOHYDROLASE"/>
    <property type="match status" value="1"/>
</dbReference>
<comment type="catalytic activity">
    <reaction evidence="1">
        <text>AMP + H2O = D-ribose 5-phosphate + adenine</text>
        <dbReference type="Rhea" id="RHEA:20129"/>
        <dbReference type="ChEBI" id="CHEBI:15377"/>
        <dbReference type="ChEBI" id="CHEBI:16708"/>
        <dbReference type="ChEBI" id="CHEBI:78346"/>
        <dbReference type="ChEBI" id="CHEBI:456215"/>
        <dbReference type="EC" id="3.2.2.4"/>
    </reaction>
</comment>
<evidence type="ECO:0000256" key="1">
    <source>
        <dbReference type="ARBA" id="ARBA00000274"/>
    </source>
</evidence>
<dbReference type="Gene3D" id="3.40.50.450">
    <property type="match status" value="1"/>
</dbReference>
<dbReference type="GO" id="GO:0005829">
    <property type="term" value="C:cytosol"/>
    <property type="evidence" value="ECO:0007669"/>
    <property type="project" value="TreeGrafter"/>
</dbReference>
<dbReference type="EMBL" id="BMXI01000021">
    <property type="protein sequence ID" value="GHC66414.1"/>
    <property type="molecule type" value="Genomic_DNA"/>
</dbReference>